<evidence type="ECO:0000256" key="9">
    <source>
        <dbReference type="SAM" id="Phobius"/>
    </source>
</evidence>
<dbReference type="PANTHER" id="PTHR43547:SF2">
    <property type="entry name" value="HYBRID SIGNAL TRANSDUCTION HISTIDINE KINASE C"/>
    <property type="match status" value="1"/>
</dbReference>
<dbReference type="GO" id="GO:0000155">
    <property type="term" value="F:phosphorelay sensor kinase activity"/>
    <property type="evidence" value="ECO:0007669"/>
    <property type="project" value="InterPro"/>
</dbReference>
<keyword evidence="9" id="KW-1133">Transmembrane helix</keyword>
<evidence type="ECO:0000313" key="15">
    <source>
        <dbReference type="Proteomes" id="UP000271624"/>
    </source>
</evidence>
<dbReference type="Gene3D" id="3.30.450.20">
    <property type="entry name" value="PAS domain"/>
    <property type="match status" value="2"/>
</dbReference>
<dbReference type="AlphaFoldDB" id="A0A3S1A9S0"/>
<dbReference type="InterPro" id="IPR004358">
    <property type="entry name" value="Sig_transdc_His_kin-like_C"/>
</dbReference>
<evidence type="ECO:0000259" key="11">
    <source>
        <dbReference type="PROSITE" id="PS50110"/>
    </source>
</evidence>
<dbReference type="InterPro" id="IPR036890">
    <property type="entry name" value="HATPase_C_sf"/>
</dbReference>
<evidence type="ECO:0000256" key="6">
    <source>
        <dbReference type="ARBA" id="ARBA00023012"/>
    </source>
</evidence>
<dbReference type="SMART" id="SM00086">
    <property type="entry name" value="PAC"/>
    <property type="match status" value="2"/>
</dbReference>
<dbReference type="RefSeq" id="WP_127086706.1">
    <property type="nucleotide sequence ID" value="NZ_RSCL01000036.1"/>
</dbReference>
<dbReference type="SUPFAM" id="SSF47384">
    <property type="entry name" value="Homodimeric domain of signal transducing histidine kinase"/>
    <property type="match status" value="1"/>
</dbReference>
<proteinExistence type="inferred from homology"/>
<dbReference type="InterPro" id="IPR001789">
    <property type="entry name" value="Sig_transdc_resp-reg_receiver"/>
</dbReference>
<evidence type="ECO:0000313" key="14">
    <source>
        <dbReference type="EMBL" id="RUS96522.1"/>
    </source>
</evidence>
<dbReference type="Pfam" id="PF05227">
    <property type="entry name" value="CHASE3"/>
    <property type="match status" value="1"/>
</dbReference>
<dbReference type="Gene3D" id="1.10.287.130">
    <property type="match status" value="1"/>
</dbReference>
<evidence type="ECO:0000256" key="1">
    <source>
        <dbReference type="ARBA" id="ARBA00000085"/>
    </source>
</evidence>
<protein>
    <recommendedName>
        <fullName evidence="7">Circadian input-output histidine kinase CikA</fullName>
        <ecNumber evidence="3">2.7.13.3</ecNumber>
    </recommendedName>
</protein>
<dbReference type="SMART" id="SM00387">
    <property type="entry name" value="HATPase_c"/>
    <property type="match status" value="1"/>
</dbReference>
<evidence type="ECO:0000259" key="13">
    <source>
        <dbReference type="PROSITE" id="PS50113"/>
    </source>
</evidence>
<reference evidence="14" key="1">
    <citation type="submission" date="2018-12" db="EMBL/GenBank/DDBJ databases">
        <authorList>
            <person name="Will S."/>
            <person name="Neumann-Schaal M."/>
            <person name="Henke P."/>
        </authorList>
    </citation>
    <scope>NUCLEOTIDE SEQUENCE</scope>
    <source>
        <strain evidence="14">PCC 7102</strain>
    </source>
</reference>
<dbReference type="SMART" id="SM00448">
    <property type="entry name" value="REC"/>
    <property type="match status" value="1"/>
</dbReference>
<evidence type="ECO:0000256" key="2">
    <source>
        <dbReference type="ARBA" id="ARBA00006402"/>
    </source>
</evidence>
<dbReference type="InterPro" id="IPR005467">
    <property type="entry name" value="His_kinase_dom"/>
</dbReference>
<evidence type="ECO:0000256" key="4">
    <source>
        <dbReference type="ARBA" id="ARBA00022553"/>
    </source>
</evidence>
<comment type="caution">
    <text evidence="14">The sequence shown here is derived from an EMBL/GenBank/DDBJ whole genome shotgun (WGS) entry which is preliminary data.</text>
</comment>
<keyword evidence="15" id="KW-1185">Reference proteome</keyword>
<feature type="transmembrane region" description="Helical" evidence="9">
    <location>
        <begin position="9"/>
        <end position="28"/>
    </location>
</feature>
<dbReference type="Proteomes" id="UP000271624">
    <property type="component" value="Unassembled WGS sequence"/>
</dbReference>
<dbReference type="InterPro" id="IPR000700">
    <property type="entry name" value="PAS-assoc_C"/>
</dbReference>
<dbReference type="PROSITE" id="PS50110">
    <property type="entry name" value="RESPONSE_REGULATORY"/>
    <property type="match status" value="1"/>
</dbReference>
<dbReference type="InterPro" id="IPR007891">
    <property type="entry name" value="CHASE3"/>
</dbReference>
<dbReference type="NCBIfam" id="TIGR00229">
    <property type="entry name" value="sensory_box"/>
    <property type="match status" value="2"/>
</dbReference>
<dbReference type="FunFam" id="3.30.565.10:FF:000010">
    <property type="entry name" value="Sensor histidine kinase RcsC"/>
    <property type="match status" value="1"/>
</dbReference>
<dbReference type="CDD" id="cd16922">
    <property type="entry name" value="HATPase_EvgS-ArcB-TorS-like"/>
    <property type="match status" value="1"/>
</dbReference>
<dbReference type="PANTHER" id="PTHR43547">
    <property type="entry name" value="TWO-COMPONENT HISTIDINE KINASE"/>
    <property type="match status" value="1"/>
</dbReference>
<dbReference type="SUPFAM" id="SSF55874">
    <property type="entry name" value="ATPase domain of HSP90 chaperone/DNA topoisomerase II/histidine kinase"/>
    <property type="match status" value="1"/>
</dbReference>
<feature type="domain" description="PAC" evidence="13">
    <location>
        <begin position="420"/>
        <end position="478"/>
    </location>
</feature>
<dbReference type="InterPro" id="IPR013656">
    <property type="entry name" value="PAS_4"/>
</dbReference>
<dbReference type="InterPro" id="IPR003594">
    <property type="entry name" value="HATPase_dom"/>
</dbReference>
<feature type="domain" description="Response regulatory" evidence="11">
    <location>
        <begin position="746"/>
        <end position="864"/>
    </location>
</feature>
<evidence type="ECO:0000256" key="5">
    <source>
        <dbReference type="ARBA" id="ARBA00022777"/>
    </source>
</evidence>
<evidence type="ECO:0000256" key="3">
    <source>
        <dbReference type="ARBA" id="ARBA00012438"/>
    </source>
</evidence>
<evidence type="ECO:0000259" key="12">
    <source>
        <dbReference type="PROSITE" id="PS50112"/>
    </source>
</evidence>
<dbReference type="InterPro" id="IPR035965">
    <property type="entry name" value="PAS-like_dom_sf"/>
</dbReference>
<evidence type="ECO:0000256" key="7">
    <source>
        <dbReference type="ARBA" id="ARBA00074306"/>
    </source>
</evidence>
<dbReference type="PROSITE" id="PS50113">
    <property type="entry name" value="PAC"/>
    <property type="match status" value="1"/>
</dbReference>
<comment type="similarity">
    <text evidence="2">In the N-terminal section; belongs to the phytochrome family.</text>
</comment>
<dbReference type="Gene3D" id="3.30.565.10">
    <property type="entry name" value="Histidine kinase-like ATPase, C-terminal domain"/>
    <property type="match status" value="1"/>
</dbReference>
<feature type="modified residue" description="4-aspartylphosphate" evidence="8">
    <location>
        <position position="795"/>
    </location>
</feature>
<gene>
    <name evidence="14" type="ORF">DSM106972_087090</name>
</gene>
<dbReference type="PRINTS" id="PR00344">
    <property type="entry name" value="BCTRLSENSOR"/>
</dbReference>
<dbReference type="SMART" id="SM00091">
    <property type="entry name" value="PAS"/>
    <property type="match status" value="3"/>
</dbReference>
<dbReference type="PROSITE" id="PS50109">
    <property type="entry name" value="HIS_KIN"/>
    <property type="match status" value="1"/>
</dbReference>
<dbReference type="Pfam" id="PF00072">
    <property type="entry name" value="Response_reg"/>
    <property type="match status" value="1"/>
</dbReference>
<keyword evidence="9" id="KW-0812">Transmembrane</keyword>
<dbReference type="PROSITE" id="PS50112">
    <property type="entry name" value="PAS"/>
    <property type="match status" value="2"/>
</dbReference>
<dbReference type="Pfam" id="PF02518">
    <property type="entry name" value="HATPase_c"/>
    <property type="match status" value="1"/>
</dbReference>
<dbReference type="EMBL" id="RSCL01000036">
    <property type="protein sequence ID" value="RUS96522.1"/>
    <property type="molecule type" value="Genomic_DNA"/>
</dbReference>
<dbReference type="Pfam" id="PF00512">
    <property type="entry name" value="HisKA"/>
    <property type="match status" value="1"/>
</dbReference>
<keyword evidence="9" id="KW-0472">Membrane</keyword>
<dbReference type="SMART" id="SM00388">
    <property type="entry name" value="HisKA"/>
    <property type="match status" value="1"/>
</dbReference>
<dbReference type="InterPro" id="IPR001610">
    <property type="entry name" value="PAC"/>
</dbReference>
<dbReference type="Gene3D" id="3.40.50.2300">
    <property type="match status" value="1"/>
</dbReference>
<dbReference type="EC" id="2.7.13.3" evidence="3"/>
<dbReference type="CDD" id="cd00130">
    <property type="entry name" value="PAS"/>
    <property type="match status" value="2"/>
</dbReference>
<feature type="domain" description="Histidine kinase" evidence="10">
    <location>
        <begin position="503"/>
        <end position="725"/>
    </location>
</feature>
<dbReference type="InterPro" id="IPR000014">
    <property type="entry name" value="PAS"/>
</dbReference>
<dbReference type="Pfam" id="PF08448">
    <property type="entry name" value="PAS_4"/>
    <property type="match status" value="1"/>
</dbReference>
<dbReference type="InterPro" id="IPR013655">
    <property type="entry name" value="PAS_fold_3"/>
</dbReference>
<dbReference type="InterPro" id="IPR003661">
    <property type="entry name" value="HisK_dim/P_dom"/>
</dbReference>
<dbReference type="Pfam" id="PF08447">
    <property type="entry name" value="PAS_3"/>
    <property type="match status" value="1"/>
</dbReference>
<dbReference type="InterPro" id="IPR011006">
    <property type="entry name" value="CheY-like_superfamily"/>
</dbReference>
<reference evidence="14" key="2">
    <citation type="journal article" date="2019" name="Genome Biol. Evol.">
        <title>Day and night: Metabolic profiles and evolutionary relationships of six axenic non-marine cyanobacteria.</title>
        <authorList>
            <person name="Will S.E."/>
            <person name="Henke P."/>
            <person name="Boedeker C."/>
            <person name="Huang S."/>
            <person name="Brinkmann H."/>
            <person name="Rohde M."/>
            <person name="Jarek M."/>
            <person name="Friedl T."/>
            <person name="Seufert S."/>
            <person name="Schumacher M."/>
            <person name="Overmann J."/>
            <person name="Neumann-Schaal M."/>
            <person name="Petersen J."/>
        </authorList>
    </citation>
    <scope>NUCLEOTIDE SEQUENCE [LARGE SCALE GENOMIC DNA]</scope>
    <source>
        <strain evidence="14">PCC 7102</strain>
    </source>
</reference>
<evidence type="ECO:0000259" key="10">
    <source>
        <dbReference type="PROSITE" id="PS50109"/>
    </source>
</evidence>
<evidence type="ECO:0000256" key="8">
    <source>
        <dbReference type="PROSITE-ProRule" id="PRU00169"/>
    </source>
</evidence>
<dbReference type="CDD" id="cd00082">
    <property type="entry name" value="HisKA"/>
    <property type="match status" value="1"/>
</dbReference>
<dbReference type="CDD" id="cd17580">
    <property type="entry name" value="REC_2_DhkD-like"/>
    <property type="match status" value="1"/>
</dbReference>
<keyword evidence="4 8" id="KW-0597">Phosphoprotein</keyword>
<accession>A0A3S1A9S0</accession>
<dbReference type="CDD" id="cd19410">
    <property type="entry name" value="HK9-like_sensor"/>
    <property type="match status" value="1"/>
</dbReference>
<feature type="domain" description="PAS" evidence="12">
    <location>
        <begin position="349"/>
        <end position="425"/>
    </location>
</feature>
<dbReference type="SUPFAM" id="SSF55785">
    <property type="entry name" value="PYP-like sensor domain (PAS domain)"/>
    <property type="match status" value="2"/>
</dbReference>
<keyword evidence="5" id="KW-0808">Transferase</keyword>
<dbReference type="InterPro" id="IPR036097">
    <property type="entry name" value="HisK_dim/P_sf"/>
</dbReference>
<feature type="transmembrane region" description="Helical" evidence="9">
    <location>
        <begin position="186"/>
        <end position="204"/>
    </location>
</feature>
<organism evidence="14 15">
    <name type="scientific">Dulcicalothrix desertica PCC 7102</name>
    <dbReference type="NCBI Taxonomy" id="232991"/>
    <lineage>
        <taxon>Bacteria</taxon>
        <taxon>Bacillati</taxon>
        <taxon>Cyanobacteriota</taxon>
        <taxon>Cyanophyceae</taxon>
        <taxon>Nostocales</taxon>
        <taxon>Calotrichaceae</taxon>
        <taxon>Dulcicalothrix</taxon>
    </lineage>
</organism>
<sequence length="867" mass="97290">MKLLLNKKIITAFVTAIVSLGFSGWLSYKIPEKYNTANNWVKHTSRVLTELEATLSIIKDAETGQRGYTITGDESYLEPYNQANAEIDRRIEQLHSLTQDNPNQQRRIAILKPQINAKFSRLKRTIEVRRTQGLNAAAAIVSEGLGKQDMDAIRRTIAEMQQEENNLFFRRLQEEEAASRTLKKTFLILIFLDIGLICLIYYLVNSDIGKRVKTELALRQTSTRYSNAFRNAPFPIMIHASDGVVEKINTTWQELTGYMQAEISTISDWIEKAYGQKNQFVQRYINKLYKLSENNHQGECLITTKNGEQRIWDFSSAPLGLAPDGRKLVLSAAVDVTARKQTEEALFLALQRLNFHIENLSLAVIEWDSEFRVSRWSHSSEQIFGWTALEVTGNDFVNDWQFVYPDDLEAVMEVQNKLRNGIEQRNICSNRNYTKDGSIVYCEWYNSTLVDKNGKLVSVLSLVLDVTARVRLETERAKVLERAQVARSEAESANQIKDQFLAILSHELRSPLNPILGWTKLLKSRKFDEVTIAKALDTIERNVKLQIQLIDDLLDVSRILRGKLSLNEATVDLTLVIDAAIETVQLAASSKSIQIQTHIEKSVIQVRGDINRLQQIVANLLTNAVKFTPNGGQVEVSLSVCNSQSIPYAQIQVRDTGRGINPEFLPYVFEHFRQADSSTTRNFGGLGLGLAIVRHLVELHSGTVVAESQGEGRGATFTVNLPLISSENFVASNINFQAIPSLEGIKILIVDDEADTREFLAFLLQQYGAIVTVAESAAGALDKFSDILPNILLSDLGMPEMDGYSLIRQIRNMPIEQGGQIPAIALTAFAGDIDKQQVLAAGFNRHIAKPVEPIELVTLIAEILEIQ</sequence>
<keyword evidence="6" id="KW-0902">Two-component regulatory system</keyword>
<dbReference type="OrthoDB" id="516853at2"/>
<keyword evidence="5" id="KW-0418">Kinase</keyword>
<feature type="domain" description="PAS" evidence="12">
    <location>
        <begin position="221"/>
        <end position="263"/>
    </location>
</feature>
<name>A0A3S1A9S0_9CYAN</name>
<dbReference type="SUPFAM" id="SSF52172">
    <property type="entry name" value="CheY-like"/>
    <property type="match status" value="1"/>
</dbReference>
<comment type="catalytic activity">
    <reaction evidence="1">
        <text>ATP + protein L-histidine = ADP + protein N-phospho-L-histidine.</text>
        <dbReference type="EC" id="2.7.13.3"/>
    </reaction>
</comment>